<keyword evidence="4" id="KW-1015">Disulfide bond</keyword>
<sequence length="102" mass="11724">MLYEFNSQQAQEAIKEGKKILVFYALWCGPCKMFKGTLEEFAKKHNIDVIRVNIEENKEFAIAHNVASIPYTELYADGQKVGSLLGYRNYDQLVAELSNFLK</sequence>
<dbReference type="InterPro" id="IPR013766">
    <property type="entry name" value="Thioredoxin_domain"/>
</dbReference>
<dbReference type="RefSeq" id="WP_120160488.1">
    <property type="nucleotide sequence ID" value="NZ_AP018135.1"/>
</dbReference>
<evidence type="ECO:0000256" key="5">
    <source>
        <dbReference type="ARBA" id="ARBA00023284"/>
    </source>
</evidence>
<evidence type="ECO:0000313" key="8">
    <source>
        <dbReference type="Proteomes" id="UP000289952"/>
    </source>
</evidence>
<evidence type="ECO:0000256" key="2">
    <source>
        <dbReference type="ARBA" id="ARBA00022448"/>
    </source>
</evidence>
<organism evidence="7 8">
    <name type="scientific">Mycoplasmopsis bovirhinis</name>
    <dbReference type="NCBI Taxonomy" id="29553"/>
    <lineage>
        <taxon>Bacteria</taxon>
        <taxon>Bacillati</taxon>
        <taxon>Mycoplasmatota</taxon>
        <taxon>Mycoplasmoidales</taxon>
        <taxon>Metamycoplasmataceae</taxon>
        <taxon>Mycoplasmopsis</taxon>
    </lineage>
</organism>
<evidence type="ECO:0000313" key="7">
    <source>
        <dbReference type="EMBL" id="VEU63172.1"/>
    </source>
</evidence>
<comment type="similarity">
    <text evidence="1 6">Belongs to the thioredoxin family.</text>
</comment>
<dbReference type="Gene3D" id="3.40.30.10">
    <property type="entry name" value="Glutaredoxin"/>
    <property type="match status" value="1"/>
</dbReference>
<dbReference type="InterPro" id="IPR005746">
    <property type="entry name" value="Thioredoxin"/>
</dbReference>
<protein>
    <recommendedName>
        <fullName evidence="6">Thioredoxin</fullName>
    </recommendedName>
</protein>
<dbReference type="EMBL" id="LR214972">
    <property type="protein sequence ID" value="VEU63172.1"/>
    <property type="molecule type" value="Genomic_DNA"/>
</dbReference>
<name>A0A224AYN1_9BACT</name>
<evidence type="ECO:0000256" key="6">
    <source>
        <dbReference type="PIRNR" id="PIRNR000077"/>
    </source>
</evidence>
<dbReference type="PROSITE" id="PS00194">
    <property type="entry name" value="THIOREDOXIN_1"/>
    <property type="match status" value="1"/>
</dbReference>
<proteinExistence type="inferred from homology"/>
<dbReference type="InterPro" id="IPR017937">
    <property type="entry name" value="Thioredoxin_CS"/>
</dbReference>
<evidence type="ECO:0000256" key="3">
    <source>
        <dbReference type="ARBA" id="ARBA00022982"/>
    </source>
</evidence>
<gene>
    <name evidence="7" type="primary">MCYN0819</name>
    <name evidence="7" type="ORF">NCTC10118_00332</name>
</gene>
<dbReference type="InterPro" id="IPR036249">
    <property type="entry name" value="Thioredoxin-like_sf"/>
</dbReference>
<dbReference type="OrthoDB" id="9790390at2"/>
<keyword evidence="8" id="KW-1185">Reference proteome</keyword>
<evidence type="ECO:0000256" key="4">
    <source>
        <dbReference type="ARBA" id="ARBA00023157"/>
    </source>
</evidence>
<dbReference type="PROSITE" id="PS51352">
    <property type="entry name" value="THIOREDOXIN_2"/>
    <property type="match status" value="1"/>
</dbReference>
<keyword evidence="2" id="KW-0813">Transport</keyword>
<dbReference type="SUPFAM" id="SSF52833">
    <property type="entry name" value="Thioredoxin-like"/>
    <property type="match status" value="1"/>
</dbReference>
<dbReference type="GO" id="GO:0015035">
    <property type="term" value="F:protein-disulfide reductase activity"/>
    <property type="evidence" value="ECO:0007669"/>
    <property type="project" value="InterPro"/>
</dbReference>
<evidence type="ECO:0000256" key="1">
    <source>
        <dbReference type="ARBA" id="ARBA00008987"/>
    </source>
</evidence>
<dbReference type="GO" id="GO:0005829">
    <property type="term" value="C:cytosol"/>
    <property type="evidence" value="ECO:0007669"/>
    <property type="project" value="TreeGrafter"/>
</dbReference>
<dbReference type="PANTHER" id="PTHR45663:SF11">
    <property type="entry name" value="GEO12009P1"/>
    <property type="match status" value="1"/>
</dbReference>
<dbReference type="Proteomes" id="UP000289952">
    <property type="component" value="Chromosome"/>
</dbReference>
<keyword evidence="5" id="KW-0676">Redox-active center</keyword>
<dbReference type="Pfam" id="PF00085">
    <property type="entry name" value="Thioredoxin"/>
    <property type="match status" value="1"/>
</dbReference>
<dbReference type="PIRSF" id="PIRSF000077">
    <property type="entry name" value="Thioredoxin"/>
    <property type="match status" value="1"/>
</dbReference>
<reference evidence="7 8" key="1">
    <citation type="submission" date="2019-01" db="EMBL/GenBank/DDBJ databases">
        <authorList>
            <consortium name="Pathogen Informatics"/>
        </authorList>
    </citation>
    <scope>NUCLEOTIDE SEQUENCE [LARGE SCALE GENOMIC DNA]</scope>
    <source>
        <strain evidence="7 8">NCTC10118</strain>
    </source>
</reference>
<dbReference type="CDD" id="cd02947">
    <property type="entry name" value="TRX_family"/>
    <property type="match status" value="1"/>
</dbReference>
<accession>A0A224AYN1</accession>
<dbReference type="AlphaFoldDB" id="A0A224AYN1"/>
<dbReference type="PANTHER" id="PTHR45663">
    <property type="entry name" value="GEO12009P1"/>
    <property type="match status" value="1"/>
</dbReference>
<keyword evidence="3" id="KW-0249">Electron transport</keyword>
<dbReference type="GO" id="GO:0045454">
    <property type="term" value="P:cell redox homeostasis"/>
    <property type="evidence" value="ECO:0007669"/>
    <property type="project" value="TreeGrafter"/>
</dbReference>